<name>A0ABW2MZB4_9ACTN</name>
<feature type="domain" description="Tyr recombinase" evidence="6">
    <location>
        <begin position="180"/>
        <end position="377"/>
    </location>
</feature>
<dbReference type="RefSeq" id="WP_255890333.1">
    <property type="nucleotide sequence ID" value="NZ_JAFMZM010000003.1"/>
</dbReference>
<evidence type="ECO:0000256" key="5">
    <source>
        <dbReference type="PROSITE-ProRule" id="PRU01248"/>
    </source>
</evidence>
<feature type="domain" description="Core-binding (CB)" evidence="7">
    <location>
        <begin position="80"/>
        <end position="158"/>
    </location>
</feature>
<dbReference type="PANTHER" id="PTHR30629">
    <property type="entry name" value="PROPHAGE INTEGRASE"/>
    <property type="match status" value="1"/>
</dbReference>
<evidence type="ECO:0000313" key="9">
    <source>
        <dbReference type="Proteomes" id="UP001596524"/>
    </source>
</evidence>
<keyword evidence="4" id="KW-0233">DNA recombination</keyword>
<accession>A0ABW2MZB4</accession>
<organism evidence="8 9">
    <name type="scientific">Nocardioides astragali</name>
    <dbReference type="NCBI Taxonomy" id="1776736"/>
    <lineage>
        <taxon>Bacteria</taxon>
        <taxon>Bacillati</taxon>
        <taxon>Actinomycetota</taxon>
        <taxon>Actinomycetes</taxon>
        <taxon>Propionibacteriales</taxon>
        <taxon>Nocardioidaceae</taxon>
        <taxon>Nocardioides</taxon>
    </lineage>
</organism>
<evidence type="ECO:0000256" key="2">
    <source>
        <dbReference type="ARBA" id="ARBA00022908"/>
    </source>
</evidence>
<reference evidence="9" key="1">
    <citation type="journal article" date="2019" name="Int. J. Syst. Evol. Microbiol.">
        <title>The Global Catalogue of Microorganisms (GCM) 10K type strain sequencing project: providing services to taxonomists for standard genome sequencing and annotation.</title>
        <authorList>
            <consortium name="The Broad Institute Genomics Platform"/>
            <consortium name="The Broad Institute Genome Sequencing Center for Infectious Disease"/>
            <person name="Wu L."/>
            <person name="Ma J."/>
        </authorList>
    </citation>
    <scope>NUCLEOTIDE SEQUENCE [LARGE SCALE GENOMIC DNA]</scope>
    <source>
        <strain evidence="9">FCH27</strain>
    </source>
</reference>
<keyword evidence="9" id="KW-1185">Reference proteome</keyword>
<dbReference type="CDD" id="cd01189">
    <property type="entry name" value="INT_ICEBs1_C_like"/>
    <property type="match status" value="1"/>
</dbReference>
<evidence type="ECO:0000313" key="8">
    <source>
        <dbReference type="EMBL" id="MFC7358892.1"/>
    </source>
</evidence>
<dbReference type="PANTHER" id="PTHR30629:SF2">
    <property type="entry name" value="PROPHAGE INTEGRASE INTS-RELATED"/>
    <property type="match status" value="1"/>
</dbReference>
<sequence>MARRRGFGEVERRRSAAGVVTYRARYAMPDGSRHSRTFTTKMDAEAWLAAERTLVDREEWIPPKARQVAQEQRRREAAYNTVAGFAERYLVDGGLRPNTIRTYRQLLNTRILPYFEEMPLMDVSLAEIKQWRASLDPDAEAANAAAYRLLRAMLQAAEEEELIDRAPPKIRGAGSAPVRRVAVPATLDEIATIIDEMPDRLKLLIVLAAFVGLRQGELLELRRSDVDHRSGWIHVARKIDKDVIAGARGACPNCGRAISAPKTASSVRTVHVPPPFLPMLQEHLIEYAERGPTGLLFPGDRTDHMSVRYLMDRYRPAREAAGRPDLTIHHLRHTALTLAGQHGATAAELQARAGHASQAAMAIYQHATLDRDRSLAEKIGATYVAWRENQPKPKGGPLVADPR</sequence>
<dbReference type="Pfam" id="PF00589">
    <property type="entry name" value="Phage_integrase"/>
    <property type="match status" value="1"/>
</dbReference>
<dbReference type="EMBL" id="JBHTCH010000001">
    <property type="protein sequence ID" value="MFC7358892.1"/>
    <property type="molecule type" value="Genomic_DNA"/>
</dbReference>
<evidence type="ECO:0000256" key="4">
    <source>
        <dbReference type="ARBA" id="ARBA00023172"/>
    </source>
</evidence>
<dbReference type="Proteomes" id="UP001596524">
    <property type="component" value="Unassembled WGS sequence"/>
</dbReference>
<keyword evidence="3 5" id="KW-0238">DNA-binding</keyword>
<dbReference type="InterPro" id="IPR004107">
    <property type="entry name" value="Integrase_SAM-like_N"/>
</dbReference>
<comment type="similarity">
    <text evidence="1">Belongs to the 'phage' integrase family.</text>
</comment>
<dbReference type="InterPro" id="IPR011010">
    <property type="entry name" value="DNA_brk_join_enz"/>
</dbReference>
<dbReference type="Gene3D" id="1.10.150.130">
    <property type="match status" value="1"/>
</dbReference>
<protein>
    <submittedName>
        <fullName evidence="8">Tyrosine-type recombinase/integrase</fullName>
    </submittedName>
</protein>
<dbReference type="Pfam" id="PF26003">
    <property type="entry name" value="Integrase_N_phage"/>
    <property type="match status" value="1"/>
</dbReference>
<evidence type="ECO:0000259" key="6">
    <source>
        <dbReference type="PROSITE" id="PS51898"/>
    </source>
</evidence>
<dbReference type="InterPro" id="IPR044068">
    <property type="entry name" value="CB"/>
</dbReference>
<proteinExistence type="inferred from homology"/>
<dbReference type="Pfam" id="PF14659">
    <property type="entry name" value="Phage_int_SAM_3"/>
    <property type="match status" value="1"/>
</dbReference>
<dbReference type="InterPro" id="IPR002104">
    <property type="entry name" value="Integrase_catalytic"/>
</dbReference>
<dbReference type="Gene3D" id="1.10.443.10">
    <property type="entry name" value="Intergrase catalytic core"/>
    <property type="match status" value="1"/>
</dbReference>
<dbReference type="InterPro" id="IPR010998">
    <property type="entry name" value="Integrase_recombinase_N"/>
</dbReference>
<evidence type="ECO:0000256" key="1">
    <source>
        <dbReference type="ARBA" id="ARBA00008857"/>
    </source>
</evidence>
<evidence type="ECO:0000256" key="3">
    <source>
        <dbReference type="ARBA" id="ARBA00023125"/>
    </source>
</evidence>
<keyword evidence="2" id="KW-0229">DNA integration</keyword>
<dbReference type="InterPro" id="IPR058717">
    <property type="entry name" value="Phage_L5_Integrase_N"/>
</dbReference>
<dbReference type="PROSITE" id="PS51898">
    <property type="entry name" value="TYR_RECOMBINASE"/>
    <property type="match status" value="1"/>
</dbReference>
<gene>
    <name evidence="8" type="ORF">ACFQO6_01325</name>
</gene>
<dbReference type="InterPro" id="IPR050808">
    <property type="entry name" value="Phage_Integrase"/>
</dbReference>
<evidence type="ECO:0000259" key="7">
    <source>
        <dbReference type="PROSITE" id="PS51900"/>
    </source>
</evidence>
<comment type="caution">
    <text evidence="8">The sequence shown here is derived from an EMBL/GenBank/DDBJ whole genome shotgun (WGS) entry which is preliminary data.</text>
</comment>
<dbReference type="InterPro" id="IPR013762">
    <property type="entry name" value="Integrase-like_cat_sf"/>
</dbReference>
<dbReference type="PROSITE" id="PS51900">
    <property type="entry name" value="CB"/>
    <property type="match status" value="1"/>
</dbReference>
<dbReference type="SUPFAM" id="SSF56349">
    <property type="entry name" value="DNA breaking-rejoining enzymes"/>
    <property type="match status" value="1"/>
</dbReference>